<evidence type="ECO:0000256" key="2">
    <source>
        <dbReference type="ARBA" id="ARBA00010139"/>
    </source>
</evidence>
<dbReference type="InterPro" id="IPR050775">
    <property type="entry name" value="FAD-binding_Monooxygenases"/>
</dbReference>
<sequence length="551" mass="61513">MADRRHEDDGILDVLVLGGGFGGLHSLYRLREDGHRVLVLEAAPDVGGAWYWNRYPGARCDVESLVYCYTFSPVIDAEWRWSERYAARDEIVRYLRWVSERLDLRKDIRFDSRLAKAHYDAADNLWNFETEGGDRYRARHFLSAAGPISAPIMPDIPGLDRFQGDIIHTARWPEAYPDFAGKRVGIIGTGSSGTQVIPIVAQQCEKLTVFLRTPNFYSPARNRPLTDADHQWWQQNRDLTRERLQQGRRWGGGDIMLDDEINDAMFEPASNFTTERRREIYEARYANGGGVVGWAFADAMVSVDANEEAGDFLREKVRDAIVDPAIADKLTPRGFAYGTKRVTVGTDFPETFNRDNVELVDVKTETLEGFNERGAIVAGREIALDYLIAASGFDALTGALTTIDVRGKDGRSLGEIWADGPQTYLGISVLGFPNMYMIGGPGSPSVLTNVVMTNEMQVEWIADLINHVEDNGYVRCEATAEAQNEWTEKVGALVRGNLWETAESWYVGANVPGKPRVILAYAGGYTAYKAECAEISAAGYPGYRFTTENGH</sequence>
<keyword evidence="3" id="KW-0285">Flavoprotein</keyword>
<dbReference type="Gene3D" id="3.50.50.60">
    <property type="entry name" value="FAD/NAD(P)-binding domain"/>
    <property type="match status" value="2"/>
</dbReference>
<evidence type="ECO:0000313" key="9">
    <source>
        <dbReference type="Proteomes" id="UP000706039"/>
    </source>
</evidence>
<proteinExistence type="inferred from homology"/>
<name>A0ABS7PXD4_9SPHN</name>
<dbReference type="InterPro" id="IPR020946">
    <property type="entry name" value="Flavin_mOase-like"/>
</dbReference>
<evidence type="ECO:0000313" key="8">
    <source>
        <dbReference type="EMBL" id="MBY8825619.1"/>
    </source>
</evidence>
<dbReference type="InterPro" id="IPR036188">
    <property type="entry name" value="FAD/NAD-bd_sf"/>
</dbReference>
<evidence type="ECO:0000256" key="3">
    <source>
        <dbReference type="ARBA" id="ARBA00022630"/>
    </source>
</evidence>
<gene>
    <name evidence="8" type="ORF">K7G82_25180</name>
</gene>
<dbReference type="Pfam" id="PF00743">
    <property type="entry name" value="FMO-like"/>
    <property type="match status" value="1"/>
</dbReference>
<keyword evidence="9" id="KW-1185">Reference proteome</keyword>
<organism evidence="8 9">
    <name type="scientific">Sphingomonas colocasiae</name>
    <dbReference type="NCBI Taxonomy" id="1848973"/>
    <lineage>
        <taxon>Bacteria</taxon>
        <taxon>Pseudomonadati</taxon>
        <taxon>Pseudomonadota</taxon>
        <taxon>Alphaproteobacteria</taxon>
        <taxon>Sphingomonadales</taxon>
        <taxon>Sphingomonadaceae</taxon>
        <taxon>Sphingomonas</taxon>
    </lineage>
</organism>
<evidence type="ECO:0000256" key="7">
    <source>
        <dbReference type="ARBA" id="ARBA00023033"/>
    </source>
</evidence>
<dbReference type="PANTHER" id="PTHR43098">
    <property type="entry name" value="L-ORNITHINE N(5)-MONOOXYGENASE-RELATED"/>
    <property type="match status" value="1"/>
</dbReference>
<dbReference type="RefSeq" id="WP_222992712.1">
    <property type="nucleotide sequence ID" value="NZ_JAINVV010000012.1"/>
</dbReference>
<dbReference type="Proteomes" id="UP000706039">
    <property type="component" value="Unassembled WGS sequence"/>
</dbReference>
<reference evidence="8 9" key="1">
    <citation type="submission" date="2021-08" db="EMBL/GenBank/DDBJ databases">
        <authorList>
            <person name="Tuo L."/>
        </authorList>
    </citation>
    <scope>NUCLEOTIDE SEQUENCE [LARGE SCALE GENOMIC DNA]</scope>
    <source>
        <strain evidence="8 9">JCM 31229</strain>
    </source>
</reference>
<comment type="cofactor">
    <cofactor evidence="1">
        <name>FAD</name>
        <dbReference type="ChEBI" id="CHEBI:57692"/>
    </cofactor>
</comment>
<dbReference type="PANTHER" id="PTHR43098:SF3">
    <property type="entry name" value="L-ORNITHINE N(5)-MONOOXYGENASE-RELATED"/>
    <property type="match status" value="1"/>
</dbReference>
<dbReference type="EMBL" id="JAINVV010000012">
    <property type="protein sequence ID" value="MBY8825619.1"/>
    <property type="molecule type" value="Genomic_DNA"/>
</dbReference>
<evidence type="ECO:0000256" key="6">
    <source>
        <dbReference type="ARBA" id="ARBA00023002"/>
    </source>
</evidence>
<keyword evidence="5" id="KW-0521">NADP</keyword>
<protein>
    <submittedName>
        <fullName evidence="8">NAD(P)/FAD-dependent oxidoreductase</fullName>
    </submittedName>
</protein>
<dbReference type="SUPFAM" id="SSF51905">
    <property type="entry name" value="FAD/NAD(P)-binding domain"/>
    <property type="match status" value="3"/>
</dbReference>
<evidence type="ECO:0000256" key="1">
    <source>
        <dbReference type="ARBA" id="ARBA00001974"/>
    </source>
</evidence>
<keyword evidence="7" id="KW-0503">Monooxygenase</keyword>
<comment type="caution">
    <text evidence="8">The sequence shown here is derived from an EMBL/GenBank/DDBJ whole genome shotgun (WGS) entry which is preliminary data.</text>
</comment>
<comment type="similarity">
    <text evidence="2">Belongs to the FAD-binding monooxygenase family.</text>
</comment>
<keyword evidence="6" id="KW-0560">Oxidoreductase</keyword>
<evidence type="ECO:0000256" key="4">
    <source>
        <dbReference type="ARBA" id="ARBA00022827"/>
    </source>
</evidence>
<accession>A0ABS7PXD4</accession>
<keyword evidence="4" id="KW-0274">FAD</keyword>
<evidence type="ECO:0000256" key="5">
    <source>
        <dbReference type="ARBA" id="ARBA00022857"/>
    </source>
</evidence>